<keyword evidence="3" id="KW-0479">Metal-binding</keyword>
<evidence type="ECO:0000256" key="6">
    <source>
        <dbReference type="ARBA" id="ARBA00023211"/>
    </source>
</evidence>
<dbReference type="PANTHER" id="PTHR12318:SF0">
    <property type="entry name" value="ACYL-COENZYME A DIPHOSPHATASE NUDT19"/>
    <property type="match status" value="1"/>
</dbReference>
<dbReference type="PROSITE" id="PS51462">
    <property type="entry name" value="NUDIX"/>
    <property type="match status" value="1"/>
</dbReference>
<dbReference type="EMBL" id="JBHMAX010000012">
    <property type="protein sequence ID" value="MFB9731564.1"/>
    <property type="molecule type" value="Genomic_DNA"/>
</dbReference>
<dbReference type="InterPro" id="IPR000086">
    <property type="entry name" value="NUDIX_hydrolase_dom"/>
</dbReference>
<evidence type="ECO:0000259" key="7">
    <source>
        <dbReference type="PROSITE" id="PS51462"/>
    </source>
</evidence>
<dbReference type="InterPro" id="IPR015797">
    <property type="entry name" value="NUDIX_hydrolase-like_dom_sf"/>
</dbReference>
<comment type="caution">
    <text evidence="8">The sequence shown here is derived from an EMBL/GenBank/DDBJ whole genome shotgun (WGS) entry which is preliminary data.</text>
</comment>
<reference evidence="8 9" key="1">
    <citation type="submission" date="2024-09" db="EMBL/GenBank/DDBJ databases">
        <authorList>
            <person name="Sun Q."/>
            <person name="Mori K."/>
        </authorList>
    </citation>
    <scope>NUCLEOTIDE SEQUENCE [LARGE SCALE GENOMIC DNA]</scope>
    <source>
        <strain evidence="8 9">JCM 12763</strain>
    </source>
</reference>
<evidence type="ECO:0000256" key="4">
    <source>
        <dbReference type="ARBA" id="ARBA00022801"/>
    </source>
</evidence>
<feature type="domain" description="Nudix hydrolase" evidence="7">
    <location>
        <begin position="38"/>
        <end position="245"/>
    </location>
</feature>
<evidence type="ECO:0000313" key="9">
    <source>
        <dbReference type="Proteomes" id="UP001589613"/>
    </source>
</evidence>
<keyword evidence="5" id="KW-0460">Magnesium</keyword>
<comment type="cofactor">
    <cofactor evidence="1">
        <name>Mn(2+)</name>
        <dbReference type="ChEBI" id="CHEBI:29035"/>
    </cofactor>
</comment>
<dbReference type="PANTHER" id="PTHR12318">
    <property type="entry name" value="TESTOSTERONE-REGULATED PROTEIN RP2"/>
    <property type="match status" value="1"/>
</dbReference>
<dbReference type="SUPFAM" id="SSF55811">
    <property type="entry name" value="Nudix"/>
    <property type="match status" value="1"/>
</dbReference>
<evidence type="ECO:0000313" key="8">
    <source>
        <dbReference type="EMBL" id="MFB9731564.1"/>
    </source>
</evidence>
<dbReference type="CDD" id="cd18870">
    <property type="entry name" value="NUDIX_AcylCoAdiphos_Nudt19"/>
    <property type="match status" value="1"/>
</dbReference>
<evidence type="ECO:0000256" key="3">
    <source>
        <dbReference type="ARBA" id="ARBA00022723"/>
    </source>
</evidence>
<gene>
    <name evidence="8" type="ORF">ACFFN0_05870</name>
</gene>
<dbReference type="GO" id="GO:0016787">
    <property type="term" value="F:hydrolase activity"/>
    <property type="evidence" value="ECO:0007669"/>
    <property type="project" value="UniProtKB-KW"/>
</dbReference>
<comment type="cofactor">
    <cofactor evidence="2">
        <name>Mg(2+)</name>
        <dbReference type="ChEBI" id="CHEBI:18420"/>
    </cofactor>
</comment>
<organism evidence="8 9">
    <name type="scientific">Ornithinimicrobium kibberense</name>
    <dbReference type="NCBI Taxonomy" id="282060"/>
    <lineage>
        <taxon>Bacteria</taxon>
        <taxon>Bacillati</taxon>
        <taxon>Actinomycetota</taxon>
        <taxon>Actinomycetes</taxon>
        <taxon>Micrococcales</taxon>
        <taxon>Ornithinimicrobiaceae</taxon>
        <taxon>Ornithinimicrobium</taxon>
    </lineage>
</organism>
<dbReference type="InterPro" id="IPR039121">
    <property type="entry name" value="NUDT19"/>
</dbReference>
<keyword evidence="6" id="KW-0464">Manganese</keyword>
<proteinExistence type="predicted"/>
<evidence type="ECO:0000256" key="5">
    <source>
        <dbReference type="ARBA" id="ARBA00022842"/>
    </source>
</evidence>
<evidence type="ECO:0000256" key="2">
    <source>
        <dbReference type="ARBA" id="ARBA00001946"/>
    </source>
</evidence>
<keyword evidence="4 8" id="KW-0378">Hydrolase</keyword>
<name>A0ABV5V1A5_9MICO</name>
<evidence type="ECO:0000256" key="1">
    <source>
        <dbReference type="ARBA" id="ARBA00001936"/>
    </source>
</evidence>
<accession>A0ABV5V1A5</accession>
<dbReference type="Gene3D" id="3.90.79.10">
    <property type="entry name" value="Nucleoside Triphosphate Pyrophosphohydrolase"/>
    <property type="match status" value="1"/>
</dbReference>
<keyword evidence="9" id="KW-1185">Reference proteome</keyword>
<sequence length="298" mass="32436">MTDGAGPGPHRDLPVPSLVEGHARDWLRAGPDSRVVAPARPSATVMLLRESPAATGVEVFVLRRVGTMAFAPGMVAFPGGGVDPRDADPGVPWAGPSPRRWAELLGVEEPLARELVTAAAREVFEECGVLLAGRSAAEVVADVAGPSWQAERRALLDRTQSFGELLSRRGLVLRTDLMALRAHWVTPACEPRRYDTRFFAARMPRGQHADGDSSEAEHAAWVRPAEVLRAHEQGRELLLPPTQVMLEHLREVTDLDAWLDRPATVRPVQPWPVERDGRLWMRCPVDADGNGLPAGTAP</sequence>
<protein>
    <submittedName>
        <fullName evidence="8">NUDIX hydrolase</fullName>
    </submittedName>
</protein>
<dbReference type="Proteomes" id="UP001589613">
    <property type="component" value="Unassembled WGS sequence"/>
</dbReference>